<protein>
    <submittedName>
        <fullName evidence="1">Uncharacterized protein</fullName>
    </submittedName>
</protein>
<dbReference type="AlphaFoldDB" id="X1QBF2"/>
<comment type="caution">
    <text evidence="1">The sequence shown here is derived from an EMBL/GenBank/DDBJ whole genome shotgun (WGS) entry which is preliminary data.</text>
</comment>
<reference evidence="1" key="1">
    <citation type="journal article" date="2014" name="Front. Microbiol.">
        <title>High frequency of phylogenetically diverse reductive dehalogenase-homologous genes in deep subseafloor sedimentary metagenomes.</title>
        <authorList>
            <person name="Kawai M."/>
            <person name="Futagami T."/>
            <person name="Toyoda A."/>
            <person name="Takaki Y."/>
            <person name="Nishi S."/>
            <person name="Hori S."/>
            <person name="Arai W."/>
            <person name="Tsubouchi T."/>
            <person name="Morono Y."/>
            <person name="Uchiyama I."/>
            <person name="Ito T."/>
            <person name="Fujiyama A."/>
            <person name="Inagaki F."/>
            <person name="Takami H."/>
        </authorList>
    </citation>
    <scope>NUCLEOTIDE SEQUENCE</scope>
    <source>
        <strain evidence="1">Expedition CK06-06</strain>
    </source>
</reference>
<name>X1QBF2_9ZZZZ</name>
<dbReference type="EMBL" id="BARV01037185">
    <property type="protein sequence ID" value="GAI48365.1"/>
    <property type="molecule type" value="Genomic_DNA"/>
</dbReference>
<sequence length="30" mass="3674">MAMTYLYGLWTEHKNAEDKFSEFVYNKLPF</sequence>
<organism evidence="1">
    <name type="scientific">marine sediment metagenome</name>
    <dbReference type="NCBI Taxonomy" id="412755"/>
    <lineage>
        <taxon>unclassified sequences</taxon>
        <taxon>metagenomes</taxon>
        <taxon>ecological metagenomes</taxon>
    </lineage>
</organism>
<proteinExistence type="predicted"/>
<accession>X1QBF2</accession>
<evidence type="ECO:0000313" key="1">
    <source>
        <dbReference type="EMBL" id="GAI48365.1"/>
    </source>
</evidence>
<gene>
    <name evidence="1" type="ORF">S06H3_57595</name>
</gene>
<feature type="non-terminal residue" evidence="1">
    <location>
        <position position="30"/>
    </location>
</feature>